<evidence type="ECO:0000256" key="1">
    <source>
        <dbReference type="SAM" id="MobiDB-lite"/>
    </source>
</evidence>
<feature type="compositionally biased region" description="Basic and acidic residues" evidence="1">
    <location>
        <begin position="1"/>
        <end position="11"/>
    </location>
</feature>
<name>A0A7C8MSS7_9PLEO</name>
<protein>
    <submittedName>
        <fullName evidence="2">Uncharacterized protein</fullName>
    </submittedName>
</protein>
<evidence type="ECO:0000313" key="3">
    <source>
        <dbReference type="Proteomes" id="UP000481861"/>
    </source>
</evidence>
<feature type="region of interest" description="Disordered" evidence="1">
    <location>
        <begin position="1"/>
        <end position="24"/>
    </location>
</feature>
<sequence length="243" mass="27108">MVVSETHRRMQQEQVGQGNTRPSRMTQCVEAAAMIAMVEMKRDTVKETANGLYLRWSRAAMFHSASRMQSAPLSRSRWHNTPSMRRPSIKMAKIGGLLHAHRMARGRSVDRRGGPMACVVRLPRAAVSPATGRWPVATGSGEDGGTGFNHLTSPKWIAGRLEIVVQHTMWLAGGWTLYRLARQDMCALPSRRLAGLAAYALSCPRRRPLQDPELDWTRFLDPGHHPQSAHGCPRLEAGFWPQA</sequence>
<reference evidence="2 3" key="1">
    <citation type="submission" date="2020-01" db="EMBL/GenBank/DDBJ databases">
        <authorList>
            <consortium name="DOE Joint Genome Institute"/>
            <person name="Haridas S."/>
            <person name="Albert R."/>
            <person name="Binder M."/>
            <person name="Bloem J."/>
            <person name="Labutti K."/>
            <person name="Salamov A."/>
            <person name="Andreopoulos B."/>
            <person name="Baker S.E."/>
            <person name="Barry K."/>
            <person name="Bills G."/>
            <person name="Bluhm B.H."/>
            <person name="Cannon C."/>
            <person name="Castanera R."/>
            <person name="Culley D.E."/>
            <person name="Daum C."/>
            <person name="Ezra D."/>
            <person name="Gonzalez J.B."/>
            <person name="Henrissat B."/>
            <person name="Kuo A."/>
            <person name="Liang C."/>
            <person name="Lipzen A."/>
            <person name="Lutzoni F."/>
            <person name="Magnuson J."/>
            <person name="Mondo S."/>
            <person name="Nolan M."/>
            <person name="Ohm R."/>
            <person name="Pangilinan J."/>
            <person name="Park H.-J.H."/>
            <person name="Ramirez L."/>
            <person name="Alfaro M."/>
            <person name="Sun H."/>
            <person name="Tritt A."/>
            <person name="Yoshinaga Y."/>
            <person name="Zwiers L.-H.L."/>
            <person name="Turgeon B.G."/>
            <person name="Goodwin S.B."/>
            <person name="Spatafora J.W."/>
            <person name="Crous P.W."/>
            <person name="Grigoriev I.V."/>
        </authorList>
    </citation>
    <scope>NUCLEOTIDE SEQUENCE [LARGE SCALE GENOMIC DNA]</scope>
    <source>
        <strain evidence="2 3">CBS 611.86</strain>
    </source>
</reference>
<accession>A0A7C8MSS7</accession>
<feature type="compositionally biased region" description="Polar residues" evidence="1">
    <location>
        <begin position="12"/>
        <end position="24"/>
    </location>
</feature>
<keyword evidence="3" id="KW-1185">Reference proteome</keyword>
<dbReference type="EMBL" id="JAADJZ010000006">
    <property type="protein sequence ID" value="KAF2874045.1"/>
    <property type="molecule type" value="Genomic_DNA"/>
</dbReference>
<proteinExistence type="predicted"/>
<dbReference type="AlphaFoldDB" id="A0A7C8MSS7"/>
<dbReference type="Proteomes" id="UP000481861">
    <property type="component" value="Unassembled WGS sequence"/>
</dbReference>
<comment type="caution">
    <text evidence="2">The sequence shown here is derived from an EMBL/GenBank/DDBJ whole genome shotgun (WGS) entry which is preliminary data.</text>
</comment>
<evidence type="ECO:0000313" key="2">
    <source>
        <dbReference type="EMBL" id="KAF2874045.1"/>
    </source>
</evidence>
<organism evidence="2 3">
    <name type="scientific">Massariosphaeria phaeospora</name>
    <dbReference type="NCBI Taxonomy" id="100035"/>
    <lineage>
        <taxon>Eukaryota</taxon>
        <taxon>Fungi</taxon>
        <taxon>Dikarya</taxon>
        <taxon>Ascomycota</taxon>
        <taxon>Pezizomycotina</taxon>
        <taxon>Dothideomycetes</taxon>
        <taxon>Pleosporomycetidae</taxon>
        <taxon>Pleosporales</taxon>
        <taxon>Pleosporales incertae sedis</taxon>
        <taxon>Massariosphaeria</taxon>
    </lineage>
</organism>
<gene>
    <name evidence="2" type="ORF">BDV95DRAFT_320158</name>
</gene>